<evidence type="ECO:0008006" key="6">
    <source>
        <dbReference type="Google" id="ProtNLM"/>
    </source>
</evidence>
<feature type="domain" description="Disease resistance protein winged helix" evidence="2">
    <location>
        <begin position="132"/>
        <end position="183"/>
    </location>
</feature>
<dbReference type="EnsemblPlants" id="KQK95888">
    <property type="protein sequence ID" value="KQK95888"/>
    <property type="gene ID" value="SETIT_026134mg"/>
</dbReference>
<evidence type="ECO:0000256" key="1">
    <source>
        <dbReference type="ARBA" id="ARBA00022737"/>
    </source>
</evidence>
<keyword evidence="5" id="KW-1185">Reference proteome</keyword>
<dbReference type="InterPro" id="IPR044974">
    <property type="entry name" value="Disease_R_plants"/>
</dbReference>
<organism evidence="4 5">
    <name type="scientific">Setaria italica</name>
    <name type="common">Foxtail millet</name>
    <name type="synonym">Panicum italicum</name>
    <dbReference type="NCBI Taxonomy" id="4555"/>
    <lineage>
        <taxon>Eukaryota</taxon>
        <taxon>Viridiplantae</taxon>
        <taxon>Streptophyta</taxon>
        <taxon>Embryophyta</taxon>
        <taxon>Tracheophyta</taxon>
        <taxon>Spermatophyta</taxon>
        <taxon>Magnoliopsida</taxon>
        <taxon>Liliopsida</taxon>
        <taxon>Poales</taxon>
        <taxon>Poaceae</taxon>
        <taxon>PACMAD clade</taxon>
        <taxon>Panicoideae</taxon>
        <taxon>Panicodae</taxon>
        <taxon>Paniceae</taxon>
        <taxon>Cenchrinae</taxon>
        <taxon>Setaria</taxon>
    </lineage>
</organism>
<dbReference type="GO" id="GO:0006952">
    <property type="term" value="P:defense response"/>
    <property type="evidence" value="ECO:0007669"/>
    <property type="project" value="InterPro"/>
</dbReference>
<dbReference type="PANTHER" id="PTHR23155">
    <property type="entry name" value="DISEASE RESISTANCE PROTEIN RP"/>
    <property type="match status" value="1"/>
</dbReference>
<feature type="domain" description="Disease resistance R13L4/SHOC-2-like LRR" evidence="3">
    <location>
        <begin position="246"/>
        <end position="334"/>
    </location>
</feature>
<feature type="domain" description="Disease resistance R13L4/SHOC-2-like LRR" evidence="3">
    <location>
        <begin position="391"/>
        <end position="550"/>
    </location>
</feature>
<dbReference type="Gene3D" id="3.80.10.10">
    <property type="entry name" value="Ribonuclease Inhibitor"/>
    <property type="match status" value="1"/>
</dbReference>
<dbReference type="Pfam" id="PF23598">
    <property type="entry name" value="LRR_14"/>
    <property type="match status" value="2"/>
</dbReference>
<dbReference type="STRING" id="4555.K3ZHT2"/>
<dbReference type="HOGENOM" id="CLU_000837_25_3_1"/>
<proteinExistence type="predicted"/>
<dbReference type="Proteomes" id="UP000004995">
    <property type="component" value="Unassembled WGS sequence"/>
</dbReference>
<sequence length="600" mass="68784">MTTRVWSIAEKCETEQGARVYEQEFGRAEAERLSAMILMSKSVEGTNAKELSTKIAYRLDLCPLAVICFSSAWAESHHHVQVDDAEWDTWARHILDDGFLSTPALKPLVQSLCLGFDDLPVQLKTCLLYSTIYLKEYKFYKEWLVRKWIAEGFVSQVEVAEAYFDKLVYRNLLWQGEETSHVVNGAIKDFLVCKAKEDNFISSYDGGPGNTSHAKQIRRLSLSSPTYYGWRGNTAPACPDEDVLSHTRTLSVSNMHSLHSVPFKAFKKLRVLQINKSCNLEDDHLVDICGLIWLKYLSLRGTGVRELPKEIRKLQHLRTLDIRDCKVRELPWEVENSINVHFGDPRSPKILKLGEEAVSSDWVISSSGANCRGALSIVLADPFNWRYEPLQVPLLRIDRRHVKVPQWVKQDLCNVCSLDIRLCILVHEDLEFLKTQMPNLQALQLRFEVLPRKPVIITAGGFPKLETFYVDCRLPQVITFGEGAMPNLKHLQFKFYTGTASRDYYMGIKHLVSLEVVFLCSWYYTSDGPGIRETIDVLRKEAVEHPKEITLWVNDMDPEVFGRDALRGISLAIAEKREKLSRAAERRSFLRERRGVPFVN</sequence>
<evidence type="ECO:0000259" key="3">
    <source>
        <dbReference type="Pfam" id="PF23598"/>
    </source>
</evidence>
<keyword evidence="1" id="KW-0677">Repeat</keyword>
<dbReference type="Pfam" id="PF23559">
    <property type="entry name" value="WHD_DRP"/>
    <property type="match status" value="1"/>
</dbReference>
<dbReference type="EMBL" id="AGNK02005235">
    <property type="status" value="NOT_ANNOTATED_CDS"/>
    <property type="molecule type" value="Genomic_DNA"/>
</dbReference>
<dbReference type="PANTHER" id="PTHR23155:SF1228">
    <property type="entry name" value="NB-ARC DOMAIN CONTAINING PROTEIN, EXPRESSED"/>
    <property type="match status" value="1"/>
</dbReference>
<dbReference type="InParanoid" id="K3ZHT2"/>
<dbReference type="SUPFAM" id="SSF52058">
    <property type="entry name" value="L domain-like"/>
    <property type="match status" value="1"/>
</dbReference>
<protein>
    <recommendedName>
        <fullName evidence="6">NB-ARC domain-containing protein</fullName>
    </recommendedName>
</protein>
<dbReference type="Gramene" id="KQK95888">
    <property type="protein sequence ID" value="KQK95888"/>
    <property type="gene ID" value="SETIT_026134mg"/>
</dbReference>
<dbReference type="FunCoup" id="K3ZHT2">
    <property type="interactions" value="399"/>
</dbReference>
<dbReference type="eggNOG" id="KOG4658">
    <property type="taxonomic scope" value="Eukaryota"/>
</dbReference>
<dbReference type="InterPro" id="IPR032675">
    <property type="entry name" value="LRR_dom_sf"/>
</dbReference>
<evidence type="ECO:0000259" key="2">
    <source>
        <dbReference type="Pfam" id="PF23559"/>
    </source>
</evidence>
<dbReference type="InterPro" id="IPR055414">
    <property type="entry name" value="LRR_R13L4/SHOC2-like"/>
</dbReference>
<dbReference type="InterPro" id="IPR058922">
    <property type="entry name" value="WHD_DRP"/>
</dbReference>
<dbReference type="AlphaFoldDB" id="K3ZHT2"/>
<accession>K3ZHT2</accession>
<dbReference type="OMA" id="NQITICI"/>
<evidence type="ECO:0000313" key="4">
    <source>
        <dbReference type="EnsemblPlants" id="KQK95888"/>
    </source>
</evidence>
<reference evidence="5" key="1">
    <citation type="journal article" date="2012" name="Nat. Biotechnol.">
        <title>Reference genome sequence of the model plant Setaria.</title>
        <authorList>
            <person name="Bennetzen J.L."/>
            <person name="Schmutz J."/>
            <person name="Wang H."/>
            <person name="Percifield R."/>
            <person name="Hawkins J."/>
            <person name="Pontaroli A.C."/>
            <person name="Estep M."/>
            <person name="Feng L."/>
            <person name="Vaughn J.N."/>
            <person name="Grimwood J."/>
            <person name="Jenkins J."/>
            <person name="Barry K."/>
            <person name="Lindquist E."/>
            <person name="Hellsten U."/>
            <person name="Deshpande S."/>
            <person name="Wang X."/>
            <person name="Wu X."/>
            <person name="Mitros T."/>
            <person name="Triplett J."/>
            <person name="Yang X."/>
            <person name="Ye C.Y."/>
            <person name="Mauro-Herrera M."/>
            <person name="Wang L."/>
            <person name="Li P."/>
            <person name="Sharma M."/>
            <person name="Sharma R."/>
            <person name="Ronald P.C."/>
            <person name="Panaud O."/>
            <person name="Kellogg E.A."/>
            <person name="Brutnell T.P."/>
            <person name="Doust A.N."/>
            <person name="Tuskan G.A."/>
            <person name="Rokhsar D."/>
            <person name="Devos K.M."/>
        </authorList>
    </citation>
    <scope>NUCLEOTIDE SEQUENCE [LARGE SCALE GENOMIC DNA]</scope>
    <source>
        <strain evidence="5">cv. Yugu1</strain>
    </source>
</reference>
<evidence type="ECO:0000313" key="5">
    <source>
        <dbReference type="Proteomes" id="UP000004995"/>
    </source>
</evidence>
<reference evidence="4" key="2">
    <citation type="submission" date="2018-08" db="UniProtKB">
        <authorList>
            <consortium name="EnsemblPlants"/>
        </authorList>
    </citation>
    <scope>IDENTIFICATION</scope>
    <source>
        <strain evidence="4">Yugu1</strain>
    </source>
</reference>
<name>K3ZHT2_SETIT</name>